<comment type="caution">
    <text evidence="1">The sequence shown here is derived from an EMBL/GenBank/DDBJ whole genome shotgun (WGS) entry which is preliminary data.</text>
</comment>
<keyword evidence="2" id="KW-1185">Reference proteome</keyword>
<dbReference type="EMBL" id="JANAKD010000268">
    <property type="protein sequence ID" value="KAJ3495541.1"/>
    <property type="molecule type" value="Genomic_DNA"/>
</dbReference>
<evidence type="ECO:0000313" key="1">
    <source>
        <dbReference type="EMBL" id="KAJ3495541.1"/>
    </source>
</evidence>
<gene>
    <name evidence="1" type="ORF">NLG97_g3322</name>
</gene>
<sequence length="1412" mass="155845">MATNPALGLPWQAHTPSKTALRFEDAILTFLPSCVVFLLTPALLLRRSHRRVRFRRRWLLWLKLGFAACVIVFEVASLMARCTSIDFNYKEEFPTFTVDLMIAISVGFIIYREHCRAVRASALLGLHLALSVVIDITKSRSFLRRPDTHASGSISTYTAIARLMVLVLEEIPRGAAFVDGQLRGAQNSEASGGFWGKALFLWLNSTLFLGFRSRLTVDDIDDIAPEFSSEALSQIFKSHWQHAETSTDRSLATICSRILSRSALAVVLPRLAFTAFALMQPFLLQRLLSAVENDDLAKYTQQSLVHAAFIVYFGLAASRAAYEHMSCRLITQLRGILTAEVLDKSHTLSQAESMKAAAVSLITNDIEAVATGVPLVCEIPFHLVEVVLSMSCLAFFVGKSCFVVIIPLLFSMTLASIMAKYSGPAMAAWNEKISQRVSQTSKVLSQLKVIKMLGLGPTVATYLQGLREGEVASSKKYLTFHSLLFASQMFTSTITPVLVVGAALFWGFMTKLATAQIVPCLAAVALIQRPLYRMLAVSSKVATMFACLTRIQAYLELEENDDPRIVIEPVPAVVPEDSDEKAQAPTSWPIEFVDVTLLCRDSESQIIEQASFTLERGSITAALGPSGSGKTALLQSIVGDANIADGFLYVDSGVIGYADQSPWLRSVSIRENIVGSLIFDVEWYMIILKVCLLVEDLKHLPGGDMYYVGTNGMNLSGGQRHRISLARALYCRASILVLDDIFSALDRKTAVSILFQLCGENGLLRTAGCTVILATYLPESLDVVDQLLLLDGKGGVTIEREFQEECFRTNLVNALRDQAAITVIETEDKEKLAMKLHQELQSSTASSACKTPTAKRNSHVSLYTFCINSTGRVVFTSWLFVVFLVSLSETIPEVFIRVWTEVAPESMAYFAGYAGASIFATVVVGIAQVILYYVLAPRSSTGLHEKLTQVVMRSTLGYFSCTDTSSILNRYSEDMNATMRGLPAQVFRFFYMLFHVTLQVGIISFGTMHMAIMLPFVVSSVAIVLFFYVRTSRQMRHMELETKTPLYNHFTETASGLRHIRALGWRSANMTIGLTRLDTSQKVIYMASSMRRWLGLVVDLLTCGVCVMLTSMSITHRHDTSVSAIGLSFLILITFGLSLDQFIDSWADLDRSINAFSRLRDFMHDTPTEPDLAPVNLPPNWPQLGAVELRNVTAKYRNDAPASLEDISLRVMSGNKAGITGRTGSGKSSLFMSMLGFLEYTGVIEIDGIDISQIPRDTLRSRIITISQDHLDLGGTVRNNLLPFNLNLPAQVSSARDDEINDVLERVGLSQRIDRQGGLDTQLSKIGLSHGQLQLLSIARAILRSQEIQSKVVLIDEATSNVDLDTDAAIQKVLRHSFQGCTILMIAHRLETVQDADMFIELAHGKASVVKS</sequence>
<name>A0ACC1R1S7_9HYPO</name>
<evidence type="ECO:0000313" key="2">
    <source>
        <dbReference type="Proteomes" id="UP001148737"/>
    </source>
</evidence>
<dbReference type="Proteomes" id="UP001148737">
    <property type="component" value="Unassembled WGS sequence"/>
</dbReference>
<protein>
    <submittedName>
        <fullName evidence="1">Uncharacterized protein</fullName>
    </submittedName>
</protein>
<organism evidence="1 2">
    <name type="scientific">Lecanicillium saksenae</name>
    <dbReference type="NCBI Taxonomy" id="468837"/>
    <lineage>
        <taxon>Eukaryota</taxon>
        <taxon>Fungi</taxon>
        <taxon>Dikarya</taxon>
        <taxon>Ascomycota</taxon>
        <taxon>Pezizomycotina</taxon>
        <taxon>Sordariomycetes</taxon>
        <taxon>Hypocreomycetidae</taxon>
        <taxon>Hypocreales</taxon>
        <taxon>Cordycipitaceae</taxon>
        <taxon>Lecanicillium</taxon>
    </lineage>
</organism>
<proteinExistence type="predicted"/>
<reference evidence="1" key="1">
    <citation type="submission" date="2022-07" db="EMBL/GenBank/DDBJ databases">
        <title>Genome Sequence of Lecanicillium saksenae.</title>
        <authorList>
            <person name="Buettner E."/>
        </authorList>
    </citation>
    <scope>NUCLEOTIDE SEQUENCE</scope>
    <source>
        <strain evidence="1">VT-O1</strain>
    </source>
</reference>
<accession>A0ACC1R1S7</accession>